<proteinExistence type="predicted"/>
<dbReference type="AlphaFoldDB" id="A0A086K9L7"/>
<name>A0A086K9L7_TOXGO</name>
<dbReference type="Proteomes" id="UP000028837">
    <property type="component" value="Unassembled WGS sequence"/>
</dbReference>
<dbReference type="VEuPathDB" id="ToxoDB:TGDOM2_202100"/>
<sequence length="137" mass="14437">MELFSFLQLEFSSVMGAHPEKLLGRDEKPGTAAGEPVEAMSEMMKGMMELKQMIEKDTIVNAEALEKLPSIDMSSFLDTLRSIITAKFELLSGLIGGIGGGSSFGNLLPVLPGGSLFPGLPELNLGGIPSLIPGQTA</sequence>
<evidence type="ECO:0000313" key="1">
    <source>
        <dbReference type="EMBL" id="KFG41085.1"/>
    </source>
</evidence>
<reference evidence="1 2" key="1">
    <citation type="submission" date="2014-02" db="EMBL/GenBank/DDBJ databases">
        <authorList>
            <person name="Sibley D."/>
            <person name="Venepally P."/>
            <person name="Karamycheva S."/>
            <person name="Hadjithomas M."/>
            <person name="Khan A."/>
            <person name="Brunk B."/>
            <person name="Roos D."/>
            <person name="Caler E."/>
            <person name="Lorenzi H."/>
        </authorList>
    </citation>
    <scope>NUCLEOTIDE SEQUENCE [LARGE SCALE GENOMIC DNA]</scope>
    <source>
        <strain evidence="1 2">GAB2-2007-GAL-DOM2</strain>
    </source>
</reference>
<gene>
    <name evidence="1" type="ORF">TGDOM2_202100</name>
</gene>
<dbReference type="OrthoDB" id="331967at2759"/>
<accession>A0A086K9L7</accession>
<organism evidence="1 2">
    <name type="scientific">Toxoplasma gondii GAB2-2007-GAL-DOM2</name>
    <dbReference type="NCBI Taxonomy" id="1130820"/>
    <lineage>
        <taxon>Eukaryota</taxon>
        <taxon>Sar</taxon>
        <taxon>Alveolata</taxon>
        <taxon>Apicomplexa</taxon>
        <taxon>Conoidasida</taxon>
        <taxon>Coccidia</taxon>
        <taxon>Eucoccidiorida</taxon>
        <taxon>Eimeriorina</taxon>
        <taxon>Sarcocystidae</taxon>
        <taxon>Toxoplasma</taxon>
    </lineage>
</organism>
<dbReference type="EMBL" id="AHZU02000718">
    <property type="protein sequence ID" value="KFG41085.1"/>
    <property type="molecule type" value="Genomic_DNA"/>
</dbReference>
<protein>
    <submittedName>
        <fullName evidence="1">Uncharacterized protein</fullName>
    </submittedName>
</protein>
<evidence type="ECO:0000313" key="2">
    <source>
        <dbReference type="Proteomes" id="UP000028837"/>
    </source>
</evidence>
<comment type="caution">
    <text evidence="1">The sequence shown here is derived from an EMBL/GenBank/DDBJ whole genome shotgun (WGS) entry which is preliminary data.</text>
</comment>